<dbReference type="SUPFAM" id="SSF81296">
    <property type="entry name" value="E set domains"/>
    <property type="match status" value="1"/>
</dbReference>
<evidence type="ECO:0000256" key="1">
    <source>
        <dbReference type="SAM" id="MobiDB-lite"/>
    </source>
</evidence>
<feature type="region of interest" description="Disordered" evidence="1">
    <location>
        <begin position="1"/>
        <end position="267"/>
    </location>
</feature>
<organism evidence="2 3">
    <name type="scientific">Naegleria fowleri</name>
    <name type="common">Brain eating amoeba</name>
    <dbReference type="NCBI Taxonomy" id="5763"/>
    <lineage>
        <taxon>Eukaryota</taxon>
        <taxon>Discoba</taxon>
        <taxon>Heterolobosea</taxon>
        <taxon>Tetramitia</taxon>
        <taxon>Eutetramitia</taxon>
        <taxon>Vahlkampfiidae</taxon>
        <taxon>Naegleria</taxon>
    </lineage>
</organism>
<name>A0A6A5BS57_NAEFO</name>
<feature type="compositionally biased region" description="Low complexity" evidence="1">
    <location>
        <begin position="243"/>
        <end position="254"/>
    </location>
</feature>
<dbReference type="AlphaFoldDB" id="A0A6A5BS57"/>
<feature type="compositionally biased region" description="Low complexity" evidence="1">
    <location>
        <begin position="189"/>
        <end position="214"/>
    </location>
</feature>
<feature type="compositionally biased region" description="Low complexity" evidence="1">
    <location>
        <begin position="302"/>
        <end position="311"/>
    </location>
</feature>
<comment type="caution">
    <text evidence="2">The sequence shown here is derived from an EMBL/GenBank/DDBJ whole genome shotgun (WGS) entry which is preliminary data.</text>
</comment>
<sequence>MSSSAPPSITTTPSSPNPSSISHHHNQVFFDDTTPSALNFWTNNSPTPGGALSTTTGHHGSSSSSGSNHSGGVLNSTSNQSSPQVFTIPPLNSSGAISTSGLPFASPTPGGDLFDVPSNNTPTSGGGGGGGAELSLSSGASSSSSSSASIKQEGSSLLGHSGVTPTPLSIGAFTSIYDAPPPPPQPIQSKTLSHPTHTSSSAHNNHHNQNNGSNAGTTHPPTSSRPITVAGLSAFTNNPPPTQTSSSVQATTVSLGHHNPAEESPSLGIFTPSILNQVALDATPQHGGELADNSANLHHHQQQQAAQHHMQMMHAQQQQGMIAAHHNPLSAFNFGNKIPSSHMIPQQIPNPNLTFNVSNAATYIPLPMNYGMTSYVTDPNGVANSNSPSPSSPVGESLPSGVLMSVVKGFNVDDGVPEEHGGKDNKKTLTTHVVRVRVADLTNAHPLPSGYKFMIRAVLLGYKRYEKEEISSLETHEITVKNQSEDFTFDNMVVKHTSHSNGQKLFLRFKLVMCNDKDEKVLEQLDTTYFKTVTKRAIIKRQNTKKIDEQKKKVTKVLQVEPKYSVTTGGQLIKIVTDNMPEKVRLQTLIVKFGEKKARRVHSARDNMIICETPEHQKAEDVPISISMDNGVSFFHSPIVKMTFIDPATDTLPDVTPHSKTFVVNFATAGGKHANSSTGEDEEVDPKKKKSKK</sequence>
<proteinExistence type="predicted"/>
<dbReference type="VEuPathDB" id="AmoebaDB:NF0018750"/>
<feature type="compositionally biased region" description="Polar residues" evidence="1">
    <location>
        <begin position="215"/>
        <end position="226"/>
    </location>
</feature>
<gene>
    <name evidence="2" type="ORF">FDP41_001170</name>
</gene>
<reference evidence="2 3" key="1">
    <citation type="journal article" date="2019" name="Sci. Rep.">
        <title>Nanopore sequencing improves the draft genome of the human pathogenic amoeba Naegleria fowleri.</title>
        <authorList>
            <person name="Liechti N."/>
            <person name="Schurch N."/>
            <person name="Bruggmann R."/>
            <person name="Wittwer M."/>
        </authorList>
    </citation>
    <scope>NUCLEOTIDE SEQUENCE [LARGE SCALE GENOMIC DNA]</scope>
    <source>
        <strain evidence="2 3">ATCC 30894</strain>
    </source>
</reference>
<dbReference type="Proteomes" id="UP000444721">
    <property type="component" value="Unassembled WGS sequence"/>
</dbReference>
<dbReference type="CDD" id="cd00102">
    <property type="entry name" value="IPT"/>
    <property type="match status" value="1"/>
</dbReference>
<dbReference type="RefSeq" id="XP_044564730.1">
    <property type="nucleotide sequence ID" value="XM_044702138.1"/>
</dbReference>
<keyword evidence="3" id="KW-1185">Reference proteome</keyword>
<evidence type="ECO:0000313" key="3">
    <source>
        <dbReference type="Proteomes" id="UP000444721"/>
    </source>
</evidence>
<feature type="compositionally biased region" description="Polar residues" evidence="1">
    <location>
        <begin position="33"/>
        <end position="47"/>
    </location>
</feature>
<dbReference type="VEuPathDB" id="AmoebaDB:FDP41_001170"/>
<feature type="compositionally biased region" description="Low complexity" evidence="1">
    <location>
        <begin position="133"/>
        <end position="149"/>
    </location>
</feature>
<feature type="compositionally biased region" description="Low complexity" evidence="1">
    <location>
        <begin position="53"/>
        <end position="72"/>
    </location>
</feature>
<dbReference type="GeneID" id="68108388"/>
<accession>A0A6A5BS57</accession>
<dbReference type="Gene3D" id="2.60.40.10">
    <property type="entry name" value="Immunoglobulins"/>
    <property type="match status" value="1"/>
</dbReference>
<dbReference type="InterPro" id="IPR014756">
    <property type="entry name" value="Ig_E-set"/>
</dbReference>
<protein>
    <submittedName>
        <fullName evidence="2">Uncharacterized protein</fullName>
    </submittedName>
</protein>
<dbReference type="VEuPathDB" id="AmoebaDB:NfTy_048890"/>
<dbReference type="EMBL" id="VFQX01000022">
    <property type="protein sequence ID" value="KAF0980017.1"/>
    <property type="molecule type" value="Genomic_DNA"/>
</dbReference>
<evidence type="ECO:0000313" key="2">
    <source>
        <dbReference type="EMBL" id="KAF0980017.1"/>
    </source>
</evidence>
<feature type="compositionally biased region" description="Polar residues" evidence="1">
    <location>
        <begin position="73"/>
        <end position="101"/>
    </location>
</feature>
<feature type="region of interest" description="Disordered" evidence="1">
    <location>
        <begin position="670"/>
        <end position="693"/>
    </location>
</feature>
<feature type="compositionally biased region" description="Low complexity" evidence="1">
    <location>
        <begin position="1"/>
        <end position="21"/>
    </location>
</feature>
<dbReference type="OrthoDB" id="10395808at2759"/>
<feature type="region of interest" description="Disordered" evidence="1">
    <location>
        <begin position="285"/>
        <end position="311"/>
    </location>
</feature>
<dbReference type="InterPro" id="IPR013783">
    <property type="entry name" value="Ig-like_fold"/>
</dbReference>